<accession>A0A6J5TAL7</accession>
<organism evidence="1">
    <name type="scientific">uncultured Caudovirales phage</name>
    <dbReference type="NCBI Taxonomy" id="2100421"/>
    <lineage>
        <taxon>Viruses</taxon>
        <taxon>Duplodnaviria</taxon>
        <taxon>Heunggongvirae</taxon>
        <taxon>Uroviricota</taxon>
        <taxon>Caudoviricetes</taxon>
        <taxon>Peduoviridae</taxon>
        <taxon>Maltschvirus</taxon>
        <taxon>Maltschvirus maltsch</taxon>
    </lineage>
</organism>
<name>A0A6J5TAL7_9CAUD</name>
<protein>
    <submittedName>
        <fullName evidence="1">Uncharacterized protein</fullName>
    </submittedName>
</protein>
<evidence type="ECO:0000313" key="1">
    <source>
        <dbReference type="EMBL" id="CAB4242034.1"/>
    </source>
</evidence>
<gene>
    <name evidence="1" type="ORF">UFOVP86_25</name>
</gene>
<proteinExistence type="predicted"/>
<reference evidence="1" key="1">
    <citation type="submission" date="2020-05" db="EMBL/GenBank/DDBJ databases">
        <authorList>
            <person name="Chiriac C."/>
            <person name="Salcher M."/>
            <person name="Ghai R."/>
            <person name="Kavagutti S V."/>
        </authorList>
    </citation>
    <scope>NUCLEOTIDE SEQUENCE</scope>
</reference>
<sequence>MSINLKAITTRLGYQQITSLSSSTALTVPAVDLNGLNCRPVIALITPEGQAVRWRDDNIAPTTTVGMPLAVGVTLQYDGDLTMIRFIEQVSGAKLNISYYA</sequence>
<dbReference type="EMBL" id="LR797825">
    <property type="protein sequence ID" value="CAB4242034.1"/>
    <property type="molecule type" value="Genomic_DNA"/>
</dbReference>